<evidence type="ECO:0000313" key="1">
    <source>
        <dbReference type="EMBL" id="SVC75998.1"/>
    </source>
</evidence>
<organism evidence="1">
    <name type="scientific">marine metagenome</name>
    <dbReference type="NCBI Taxonomy" id="408172"/>
    <lineage>
        <taxon>unclassified sequences</taxon>
        <taxon>metagenomes</taxon>
        <taxon>ecological metagenomes</taxon>
    </lineage>
</organism>
<feature type="non-terminal residue" evidence="1">
    <location>
        <position position="81"/>
    </location>
</feature>
<sequence length="81" mass="8749">VSDPITTLESLYTAVVADVLDTLGHRRQTLSTEIRAMTPANRVCGRVFTAQAVAVDTIPEEPYKLEMAAIDSMQSGDVLVV</sequence>
<dbReference type="AlphaFoldDB" id="A0A382PTN2"/>
<dbReference type="SUPFAM" id="SSF89562">
    <property type="entry name" value="RraA-like"/>
    <property type="match status" value="1"/>
</dbReference>
<protein>
    <submittedName>
        <fullName evidence="1">Uncharacterized protein</fullName>
    </submittedName>
</protein>
<dbReference type="Gene3D" id="3.50.30.40">
    <property type="entry name" value="Ribonuclease E inhibitor RraA/RraA-like"/>
    <property type="match status" value="1"/>
</dbReference>
<dbReference type="EMBL" id="UINC01109285">
    <property type="protein sequence ID" value="SVC75998.1"/>
    <property type="molecule type" value="Genomic_DNA"/>
</dbReference>
<dbReference type="InterPro" id="IPR036704">
    <property type="entry name" value="RraA/RraA-like_sf"/>
</dbReference>
<gene>
    <name evidence="1" type="ORF">METZ01_LOCUS328852</name>
</gene>
<dbReference type="Pfam" id="PF03737">
    <property type="entry name" value="RraA-like"/>
    <property type="match status" value="1"/>
</dbReference>
<name>A0A382PTN2_9ZZZZ</name>
<accession>A0A382PTN2</accession>
<reference evidence="1" key="1">
    <citation type="submission" date="2018-05" db="EMBL/GenBank/DDBJ databases">
        <authorList>
            <person name="Lanie J.A."/>
            <person name="Ng W.-L."/>
            <person name="Kazmierczak K.M."/>
            <person name="Andrzejewski T.M."/>
            <person name="Davidsen T.M."/>
            <person name="Wayne K.J."/>
            <person name="Tettelin H."/>
            <person name="Glass J.I."/>
            <person name="Rusch D."/>
            <person name="Podicherti R."/>
            <person name="Tsui H.-C.T."/>
            <person name="Winkler M.E."/>
        </authorList>
    </citation>
    <scope>NUCLEOTIDE SEQUENCE</scope>
</reference>
<feature type="non-terminal residue" evidence="1">
    <location>
        <position position="1"/>
    </location>
</feature>
<dbReference type="InterPro" id="IPR005493">
    <property type="entry name" value="RraA/RraA-like"/>
</dbReference>
<proteinExistence type="predicted"/>